<evidence type="ECO:0000313" key="10">
    <source>
        <dbReference type="Proteomes" id="UP000436088"/>
    </source>
</evidence>
<dbReference type="GO" id="GO:0009873">
    <property type="term" value="P:ethylene-activated signaling pathway"/>
    <property type="evidence" value="ECO:0007669"/>
    <property type="project" value="InterPro"/>
</dbReference>
<dbReference type="Pfam" id="PF00847">
    <property type="entry name" value="AP2"/>
    <property type="match status" value="1"/>
</dbReference>
<feature type="region of interest" description="Disordered" evidence="7">
    <location>
        <begin position="66"/>
        <end position="108"/>
    </location>
</feature>
<comment type="subcellular location">
    <subcellularLocation>
        <location evidence="1">Nucleus</location>
    </subcellularLocation>
</comment>
<feature type="compositionally biased region" description="Basic and acidic residues" evidence="7">
    <location>
        <begin position="276"/>
        <end position="288"/>
    </location>
</feature>
<dbReference type="InterPro" id="IPR044808">
    <property type="entry name" value="ERF_plant"/>
</dbReference>
<dbReference type="InterPro" id="IPR001471">
    <property type="entry name" value="AP2/ERF_dom"/>
</dbReference>
<dbReference type="EMBL" id="VEPZ02001718">
    <property type="protein sequence ID" value="KAE8661959.1"/>
    <property type="molecule type" value="Genomic_DNA"/>
</dbReference>
<feature type="compositionally biased region" description="Polar residues" evidence="7">
    <location>
        <begin position="265"/>
        <end position="275"/>
    </location>
</feature>
<dbReference type="GO" id="GO:0003677">
    <property type="term" value="F:DNA binding"/>
    <property type="evidence" value="ECO:0007669"/>
    <property type="project" value="UniProtKB-KW"/>
</dbReference>
<feature type="compositionally biased region" description="Low complexity" evidence="7">
    <location>
        <begin position="234"/>
        <end position="255"/>
    </location>
</feature>
<feature type="compositionally biased region" description="Basic residues" evidence="7">
    <location>
        <begin position="98"/>
        <end position="107"/>
    </location>
</feature>
<dbReference type="Gene3D" id="3.30.730.10">
    <property type="entry name" value="AP2/ERF domain"/>
    <property type="match status" value="1"/>
</dbReference>
<dbReference type="FunFam" id="3.30.730.10:FF:000001">
    <property type="entry name" value="Ethylene-responsive transcription factor 2"/>
    <property type="match status" value="1"/>
</dbReference>
<dbReference type="SUPFAM" id="SSF54171">
    <property type="entry name" value="DNA-binding domain"/>
    <property type="match status" value="1"/>
</dbReference>
<reference evidence="9" key="1">
    <citation type="submission" date="2019-09" db="EMBL/GenBank/DDBJ databases">
        <title>Draft genome information of white flower Hibiscus syriacus.</title>
        <authorList>
            <person name="Kim Y.-M."/>
        </authorList>
    </citation>
    <scope>NUCLEOTIDE SEQUENCE [LARGE SCALE GENOMIC DNA]</scope>
    <source>
        <strain evidence="9">YM2019G1</strain>
    </source>
</reference>
<evidence type="ECO:0000256" key="1">
    <source>
        <dbReference type="ARBA" id="ARBA00004123"/>
    </source>
</evidence>
<comment type="similarity">
    <text evidence="6">Belongs to the AP2/ERF transcription factor family. ERF subfamily.</text>
</comment>
<dbReference type="SMART" id="SM00380">
    <property type="entry name" value="AP2"/>
    <property type="match status" value="1"/>
</dbReference>
<comment type="caution">
    <text evidence="9">The sequence shown here is derived from an EMBL/GenBank/DDBJ whole genome shotgun (WGS) entry which is preliminary data.</text>
</comment>
<sequence length="288" mass="32259">MPFALGKRPFQYSGHESEAKEEEEEEEAGGADADVNNIFPVYSARSQQDMNVMVQALTQVIRNNNNDPLVQLHGDHDPNPTAQQDQSHHQQAQAQGNARRRHYRGVRQRPWGKWAAEIRDPKKASRVWLGTFETAEAAALAYDEAALRFKGSKAKLNFPERVQERSESGYFSSRQEIERTVVAPPPPQPPLSQPTYPNISQYAQLLGGGSATPFNYAMPSAAAYGSWPPAFTSQSSSSSSATLTFQQHHQQQQQQEYLGGFSLQFGRSSSTSDHPGNTRDYDYYYSRE</sequence>
<evidence type="ECO:0000259" key="8">
    <source>
        <dbReference type="PROSITE" id="PS51032"/>
    </source>
</evidence>
<keyword evidence="2" id="KW-0805">Transcription regulation</keyword>
<accession>A0A6A2XUC4</accession>
<keyword evidence="10" id="KW-1185">Reference proteome</keyword>
<dbReference type="PANTHER" id="PTHR31190:SF489">
    <property type="entry name" value="ETHYLENE-RESPONSIVE TRANSCRIPTION FACTOR ERF113-RELATED"/>
    <property type="match status" value="1"/>
</dbReference>
<proteinExistence type="inferred from homology"/>
<keyword evidence="5" id="KW-0539">Nucleus</keyword>
<evidence type="ECO:0000256" key="6">
    <source>
        <dbReference type="ARBA" id="ARBA00024343"/>
    </source>
</evidence>
<organism evidence="9 10">
    <name type="scientific">Hibiscus syriacus</name>
    <name type="common">Rose of Sharon</name>
    <dbReference type="NCBI Taxonomy" id="106335"/>
    <lineage>
        <taxon>Eukaryota</taxon>
        <taxon>Viridiplantae</taxon>
        <taxon>Streptophyta</taxon>
        <taxon>Embryophyta</taxon>
        <taxon>Tracheophyta</taxon>
        <taxon>Spermatophyta</taxon>
        <taxon>Magnoliopsida</taxon>
        <taxon>eudicotyledons</taxon>
        <taxon>Gunneridae</taxon>
        <taxon>Pentapetalae</taxon>
        <taxon>rosids</taxon>
        <taxon>malvids</taxon>
        <taxon>Malvales</taxon>
        <taxon>Malvaceae</taxon>
        <taxon>Malvoideae</taxon>
        <taxon>Hibiscus</taxon>
    </lineage>
</organism>
<keyword evidence="3" id="KW-0238">DNA-binding</keyword>
<evidence type="ECO:0000256" key="7">
    <source>
        <dbReference type="SAM" id="MobiDB-lite"/>
    </source>
</evidence>
<feature type="domain" description="AP2/ERF" evidence="8">
    <location>
        <begin position="102"/>
        <end position="159"/>
    </location>
</feature>
<feature type="region of interest" description="Disordered" evidence="7">
    <location>
        <begin position="1"/>
        <end position="35"/>
    </location>
</feature>
<feature type="compositionally biased region" description="Low complexity" evidence="7">
    <location>
        <begin position="82"/>
        <end position="97"/>
    </location>
</feature>
<keyword evidence="4" id="KW-0804">Transcription</keyword>
<dbReference type="GO" id="GO:0003700">
    <property type="term" value="F:DNA-binding transcription factor activity"/>
    <property type="evidence" value="ECO:0007669"/>
    <property type="project" value="InterPro"/>
</dbReference>
<dbReference type="PANTHER" id="PTHR31190">
    <property type="entry name" value="DNA-BINDING DOMAIN"/>
    <property type="match status" value="1"/>
</dbReference>
<dbReference type="AlphaFoldDB" id="A0A6A2XUC4"/>
<dbReference type="CDD" id="cd00018">
    <property type="entry name" value="AP2"/>
    <property type="match status" value="1"/>
</dbReference>
<feature type="compositionally biased region" description="Acidic residues" evidence="7">
    <location>
        <begin position="19"/>
        <end position="29"/>
    </location>
</feature>
<feature type="region of interest" description="Disordered" evidence="7">
    <location>
        <begin position="234"/>
        <end position="288"/>
    </location>
</feature>
<gene>
    <name evidence="9" type="ORF">F3Y22_tig00113722pilonHSYRG00434</name>
</gene>
<evidence type="ECO:0000256" key="4">
    <source>
        <dbReference type="ARBA" id="ARBA00023163"/>
    </source>
</evidence>
<dbReference type="PRINTS" id="PR00367">
    <property type="entry name" value="ETHRSPELEMNT"/>
</dbReference>
<dbReference type="GO" id="GO:0005634">
    <property type="term" value="C:nucleus"/>
    <property type="evidence" value="ECO:0007669"/>
    <property type="project" value="UniProtKB-SubCell"/>
</dbReference>
<evidence type="ECO:0000256" key="2">
    <source>
        <dbReference type="ARBA" id="ARBA00023015"/>
    </source>
</evidence>
<protein>
    <submittedName>
        <fullName evidence="9">ERF114 protein</fullName>
    </submittedName>
</protein>
<evidence type="ECO:0000256" key="5">
    <source>
        <dbReference type="ARBA" id="ARBA00023242"/>
    </source>
</evidence>
<evidence type="ECO:0000313" key="9">
    <source>
        <dbReference type="EMBL" id="KAE8661959.1"/>
    </source>
</evidence>
<dbReference type="PROSITE" id="PS51032">
    <property type="entry name" value="AP2_ERF"/>
    <property type="match status" value="1"/>
</dbReference>
<name>A0A6A2XUC4_HIBSY</name>
<dbReference type="InterPro" id="IPR036955">
    <property type="entry name" value="AP2/ERF_dom_sf"/>
</dbReference>
<dbReference type="Proteomes" id="UP000436088">
    <property type="component" value="Unassembled WGS sequence"/>
</dbReference>
<dbReference type="InterPro" id="IPR016177">
    <property type="entry name" value="DNA-bd_dom_sf"/>
</dbReference>
<evidence type="ECO:0000256" key="3">
    <source>
        <dbReference type="ARBA" id="ARBA00023125"/>
    </source>
</evidence>